<organism evidence="1 2">
    <name type="scientific">Flammeovirga agarivorans</name>
    <dbReference type="NCBI Taxonomy" id="2726742"/>
    <lineage>
        <taxon>Bacteria</taxon>
        <taxon>Pseudomonadati</taxon>
        <taxon>Bacteroidota</taxon>
        <taxon>Cytophagia</taxon>
        <taxon>Cytophagales</taxon>
        <taxon>Flammeovirgaceae</taxon>
        <taxon>Flammeovirga</taxon>
    </lineage>
</organism>
<dbReference type="EMBL" id="JABAIL010000103">
    <property type="protein sequence ID" value="NLR95159.1"/>
    <property type="molecule type" value="Genomic_DNA"/>
</dbReference>
<proteinExistence type="predicted"/>
<name>A0A7X8SRN1_9BACT</name>
<reference evidence="1 2" key="1">
    <citation type="submission" date="2020-04" db="EMBL/GenBank/DDBJ databases">
        <title>Flammeovirga sp. SR4, a novel species isolated from seawater.</title>
        <authorList>
            <person name="Wang X."/>
        </authorList>
    </citation>
    <scope>NUCLEOTIDE SEQUENCE [LARGE SCALE GENOMIC DNA]</scope>
    <source>
        <strain evidence="1 2">SR4</strain>
    </source>
</reference>
<protein>
    <submittedName>
        <fullName evidence="1">Uncharacterized protein</fullName>
    </submittedName>
</protein>
<evidence type="ECO:0000313" key="2">
    <source>
        <dbReference type="Proteomes" id="UP000585050"/>
    </source>
</evidence>
<sequence>MQNEFHLFDKKLDTDSSRNLFFSLKKMDENLKQFDVETMVLSKSLGIMIEIDNEEEEVESIFDNDYAINSIAFFIDGWYM</sequence>
<comment type="caution">
    <text evidence="1">The sequence shown here is derived from an EMBL/GenBank/DDBJ whole genome shotgun (WGS) entry which is preliminary data.</text>
</comment>
<accession>A0A7X8SRN1</accession>
<keyword evidence="2" id="KW-1185">Reference proteome</keyword>
<evidence type="ECO:0000313" key="1">
    <source>
        <dbReference type="EMBL" id="NLR95159.1"/>
    </source>
</evidence>
<gene>
    <name evidence="1" type="ORF">HGP29_28450</name>
</gene>
<dbReference type="Proteomes" id="UP000585050">
    <property type="component" value="Unassembled WGS sequence"/>
</dbReference>
<dbReference type="AlphaFoldDB" id="A0A7X8SRN1"/>